<dbReference type="AlphaFoldDB" id="A0A7S2UKY9"/>
<feature type="compositionally biased region" description="Polar residues" evidence="1">
    <location>
        <begin position="36"/>
        <end position="45"/>
    </location>
</feature>
<evidence type="ECO:0000313" key="3">
    <source>
        <dbReference type="EMBL" id="CAD9823193.1"/>
    </source>
</evidence>
<feature type="region of interest" description="Disordered" evidence="1">
    <location>
        <begin position="36"/>
        <end position="60"/>
    </location>
</feature>
<dbReference type="EMBL" id="HBHQ01022218">
    <property type="protein sequence ID" value="CAD9823193.1"/>
    <property type="molecule type" value="Transcribed_RNA"/>
</dbReference>
<feature type="region of interest" description="Disordered" evidence="1">
    <location>
        <begin position="110"/>
        <end position="142"/>
    </location>
</feature>
<evidence type="ECO:0008006" key="4">
    <source>
        <dbReference type="Google" id="ProtNLM"/>
    </source>
</evidence>
<evidence type="ECO:0000256" key="1">
    <source>
        <dbReference type="SAM" id="MobiDB-lite"/>
    </source>
</evidence>
<feature type="signal peptide" evidence="2">
    <location>
        <begin position="1"/>
        <end position="21"/>
    </location>
</feature>
<keyword evidence="2" id="KW-0732">Signal</keyword>
<sequence>MRVSLASVAVTLCAVWTGADGFGVSSPLVRNAAFRQGTSSSSRGSVTKVEMAPRNPNPNAGTPIKALGWLGLSGALLGLIITAPFTDTSSDVTKPEFKLSLPKIQVEKVMTEKKAATSKKPSGPSKSDKFLQKSMKEKGYDF</sequence>
<feature type="compositionally biased region" description="Basic and acidic residues" evidence="1">
    <location>
        <begin position="126"/>
        <end position="142"/>
    </location>
</feature>
<proteinExistence type="predicted"/>
<reference evidence="3" key="1">
    <citation type="submission" date="2021-01" db="EMBL/GenBank/DDBJ databases">
        <authorList>
            <person name="Corre E."/>
            <person name="Pelletier E."/>
            <person name="Niang G."/>
            <person name="Scheremetjew M."/>
            <person name="Finn R."/>
            <person name="Kale V."/>
            <person name="Holt S."/>
            <person name="Cochrane G."/>
            <person name="Meng A."/>
            <person name="Brown T."/>
            <person name="Cohen L."/>
        </authorList>
    </citation>
    <scope>NUCLEOTIDE SEQUENCE</scope>
    <source>
        <strain evidence="3">CCMP2084</strain>
    </source>
</reference>
<gene>
    <name evidence="3" type="ORF">ASEP1449_LOCUS15027</name>
</gene>
<evidence type="ECO:0000256" key="2">
    <source>
        <dbReference type="SAM" id="SignalP"/>
    </source>
</evidence>
<protein>
    <recommendedName>
        <fullName evidence="4">PS II complex 12 kDa extrinsic protein</fullName>
    </recommendedName>
</protein>
<name>A0A7S2UKY9_9STRA</name>
<feature type="chain" id="PRO_5030515539" description="PS II complex 12 kDa extrinsic protein" evidence="2">
    <location>
        <begin position="22"/>
        <end position="142"/>
    </location>
</feature>
<organism evidence="3">
    <name type="scientific">Attheya septentrionalis</name>
    <dbReference type="NCBI Taxonomy" id="420275"/>
    <lineage>
        <taxon>Eukaryota</taxon>
        <taxon>Sar</taxon>
        <taxon>Stramenopiles</taxon>
        <taxon>Ochrophyta</taxon>
        <taxon>Bacillariophyta</taxon>
        <taxon>Coscinodiscophyceae</taxon>
        <taxon>Chaetocerotophycidae</taxon>
        <taxon>Chaetocerotales</taxon>
        <taxon>Attheyaceae</taxon>
        <taxon>Attheya</taxon>
    </lineage>
</organism>
<accession>A0A7S2UKY9</accession>